<dbReference type="AlphaFoldDB" id="A0A6T9BW21"/>
<dbReference type="EMBL" id="HBHX01011892">
    <property type="protein sequence ID" value="CAE0105956.1"/>
    <property type="molecule type" value="Transcribed_RNA"/>
</dbReference>
<dbReference type="InterPro" id="IPR017853">
    <property type="entry name" value="GH"/>
</dbReference>
<dbReference type="GO" id="GO:0030245">
    <property type="term" value="P:cellulose catabolic process"/>
    <property type="evidence" value="ECO:0007669"/>
    <property type="project" value="UniProtKB-KW"/>
</dbReference>
<dbReference type="PANTHER" id="PTHR35923">
    <property type="entry name" value="MAJOR EXTRACELLULAR ENDOGLUCANASE"/>
    <property type="match status" value="1"/>
</dbReference>
<sequence length="348" mass="38327">MNEPHMGYWGSAGWDDHPELHTSDWGLGAARMGNAVLMNCPRLLILVEGTAEYNSEWGQSFKGLHMQKERNMLVAPGPVALTNRSKLVMTPHSYGPSLYDVDGLRKWFPDRFLAPDYPKNLRAIWEDMYGFVTESGLPLVISETGGNMQCCVIKTSAIPAEELLVPDPEDPDAAPKPRFTGEYVINNMQADSVYQEELIRYLDEKNSGLFYFTVNPGSHDTGGLLESDWKTPIKRKLDLLSKVKATQIFTLVLPPSSPAPPSPPPCQPLCPDEYHACPQSTGRAPFWNAKICDLDDDCYGDPDYCRAGTKACPEQAGCCVVQQAVVNPNALVALPLCGSAEDFFVLPG</sequence>
<accession>A0A6T9BW21</accession>
<dbReference type="Gene3D" id="3.20.20.80">
    <property type="entry name" value="Glycosidases"/>
    <property type="match status" value="1"/>
</dbReference>
<evidence type="ECO:0000313" key="9">
    <source>
        <dbReference type="EMBL" id="CAE0105897.1"/>
    </source>
</evidence>
<keyword evidence="5 7" id="KW-0326">Glycosidase</keyword>
<evidence type="ECO:0000256" key="7">
    <source>
        <dbReference type="RuleBase" id="RU361153"/>
    </source>
</evidence>
<evidence type="ECO:0000256" key="1">
    <source>
        <dbReference type="ARBA" id="ARBA00005641"/>
    </source>
</evidence>
<dbReference type="PANTHER" id="PTHR35923:SF2">
    <property type="entry name" value="ENDOGLUCANASE"/>
    <property type="match status" value="1"/>
</dbReference>
<evidence type="ECO:0000256" key="3">
    <source>
        <dbReference type="ARBA" id="ARBA00023001"/>
    </source>
</evidence>
<evidence type="ECO:0000256" key="5">
    <source>
        <dbReference type="ARBA" id="ARBA00023295"/>
    </source>
</evidence>
<gene>
    <name evidence="9" type="ORF">HERI1096_LOCUS6555</name>
    <name evidence="10" type="ORF">HERI1096_LOCUS6614</name>
</gene>
<dbReference type="InterPro" id="IPR001547">
    <property type="entry name" value="Glyco_hydro_5"/>
</dbReference>
<comment type="similarity">
    <text evidence="1 7">Belongs to the glycosyl hydrolase 5 (cellulase A) family.</text>
</comment>
<dbReference type="Pfam" id="PF00150">
    <property type="entry name" value="Cellulase"/>
    <property type="match status" value="1"/>
</dbReference>
<keyword evidence="2 7" id="KW-0378">Hydrolase</keyword>
<dbReference type="GO" id="GO:0004553">
    <property type="term" value="F:hydrolase activity, hydrolyzing O-glycosyl compounds"/>
    <property type="evidence" value="ECO:0007669"/>
    <property type="project" value="InterPro"/>
</dbReference>
<organism evidence="10">
    <name type="scientific">Haptolina ericina</name>
    <dbReference type="NCBI Taxonomy" id="156174"/>
    <lineage>
        <taxon>Eukaryota</taxon>
        <taxon>Haptista</taxon>
        <taxon>Haptophyta</taxon>
        <taxon>Prymnesiophyceae</taxon>
        <taxon>Prymnesiales</taxon>
        <taxon>Prymnesiaceae</taxon>
        <taxon>Haptolina</taxon>
    </lineage>
</organism>
<evidence type="ECO:0000313" key="10">
    <source>
        <dbReference type="EMBL" id="CAE0105956.1"/>
    </source>
</evidence>
<dbReference type="SUPFAM" id="SSF51445">
    <property type="entry name" value="(Trans)glycosidases"/>
    <property type="match status" value="1"/>
</dbReference>
<feature type="domain" description="Glycoside hydrolase family 5" evidence="8">
    <location>
        <begin position="1"/>
        <end position="147"/>
    </location>
</feature>
<keyword evidence="3" id="KW-0136">Cellulose degradation</keyword>
<protein>
    <recommendedName>
        <fullName evidence="8">Glycoside hydrolase family 5 domain-containing protein</fullName>
    </recommendedName>
</protein>
<name>A0A6T9BW21_9EUKA</name>
<evidence type="ECO:0000256" key="6">
    <source>
        <dbReference type="ARBA" id="ARBA00023326"/>
    </source>
</evidence>
<evidence type="ECO:0000256" key="2">
    <source>
        <dbReference type="ARBA" id="ARBA00022801"/>
    </source>
</evidence>
<proteinExistence type="inferred from homology"/>
<reference evidence="10" key="1">
    <citation type="submission" date="2021-01" db="EMBL/GenBank/DDBJ databases">
        <authorList>
            <person name="Corre E."/>
            <person name="Pelletier E."/>
            <person name="Niang G."/>
            <person name="Scheremetjew M."/>
            <person name="Finn R."/>
            <person name="Kale V."/>
            <person name="Holt S."/>
            <person name="Cochrane G."/>
            <person name="Meng A."/>
            <person name="Brown T."/>
            <person name="Cohen L."/>
        </authorList>
    </citation>
    <scope>NUCLEOTIDE SEQUENCE</scope>
    <source>
        <strain evidence="10">CCMP281</strain>
    </source>
</reference>
<keyword evidence="4" id="KW-0119">Carbohydrate metabolism</keyword>
<dbReference type="EMBL" id="HBHX01011781">
    <property type="protein sequence ID" value="CAE0105897.1"/>
    <property type="molecule type" value="Transcribed_RNA"/>
</dbReference>
<evidence type="ECO:0000256" key="4">
    <source>
        <dbReference type="ARBA" id="ARBA00023277"/>
    </source>
</evidence>
<evidence type="ECO:0000259" key="8">
    <source>
        <dbReference type="Pfam" id="PF00150"/>
    </source>
</evidence>
<keyword evidence="6" id="KW-0624">Polysaccharide degradation</keyword>